<dbReference type="HOGENOM" id="CLU_017235_0_0_1"/>
<sequence length="512" mass="54994">MRIKVECSPPLPPSKVWFIVPVVSTVAELKHALWAELPGLQQSSTDNLTLVLDGFELIDSSSIDVIRDGELVTVKQTMTSTVKRKSTEEPSLPSPKRARRTVDPVVNISARTASVQPPQKPADVNKQLGIPKTNARGKQSSSSSSSSDSDSSSDSSSDSDSDSSADDSSSSDSSSAPSERPSKPATKSQMNGIPTQREPAASAKPVAAQHVPPGQGKAATQSRNARRRRKKMYERLPLPAEPLSVNETPLGPRQTARPESPQPRPATVANAAPVVMMASLSNKNKRKGFKQAMANSLPPKIVFSNPASAEEILPFSTTSPGEIQAAAPSIFPRLVAPSEKQANGQLPPNMFVTSIDVEEGLRKGKKKNKKKATPAAVRHETAEVEYMVLDYGEPDDHIPAQRDLSSSATATHKDWAKVESGWDGYAKIADVAQIKPGGIVGWKALGINPATYTPEWLVNVGQVVTAGDKVVVKPLHKPGDVLELGEEEAEISYDDETYDWTADVLNGDWRVI</sequence>
<feature type="compositionally biased region" description="Polar residues" evidence="1">
    <location>
        <begin position="185"/>
        <end position="194"/>
    </location>
</feature>
<dbReference type="Proteomes" id="UP000053257">
    <property type="component" value="Unassembled WGS sequence"/>
</dbReference>
<accession>A0A0C3SEJ2</accession>
<evidence type="ECO:0000313" key="2">
    <source>
        <dbReference type="EMBL" id="KIP10560.1"/>
    </source>
</evidence>
<organism evidence="2 3">
    <name type="scientific">Phlebiopsis gigantea (strain 11061_1 CR5-6)</name>
    <name type="common">White-rot fungus</name>
    <name type="synonym">Peniophora gigantea</name>
    <dbReference type="NCBI Taxonomy" id="745531"/>
    <lineage>
        <taxon>Eukaryota</taxon>
        <taxon>Fungi</taxon>
        <taxon>Dikarya</taxon>
        <taxon>Basidiomycota</taxon>
        <taxon>Agaricomycotina</taxon>
        <taxon>Agaricomycetes</taxon>
        <taxon>Polyporales</taxon>
        <taxon>Phanerochaetaceae</taxon>
        <taxon>Phlebiopsis</taxon>
    </lineage>
</organism>
<feature type="compositionally biased region" description="Low complexity" evidence="1">
    <location>
        <begin position="166"/>
        <end position="176"/>
    </location>
</feature>
<evidence type="ECO:0000313" key="3">
    <source>
        <dbReference type="Proteomes" id="UP000053257"/>
    </source>
</evidence>
<protein>
    <submittedName>
        <fullName evidence="2">Uncharacterized protein</fullName>
    </submittedName>
</protein>
<dbReference type="AlphaFoldDB" id="A0A0C3SEJ2"/>
<dbReference type="OrthoDB" id="74813at2759"/>
<dbReference type="EMBL" id="KN840453">
    <property type="protein sequence ID" value="KIP10560.1"/>
    <property type="molecule type" value="Genomic_DNA"/>
</dbReference>
<keyword evidence="3" id="KW-1185">Reference proteome</keyword>
<name>A0A0C3SEJ2_PHLG1</name>
<gene>
    <name evidence="2" type="ORF">PHLGIDRAFT_219210</name>
</gene>
<dbReference type="STRING" id="745531.A0A0C3SEJ2"/>
<proteinExistence type="predicted"/>
<feature type="region of interest" description="Disordered" evidence="1">
    <location>
        <begin position="80"/>
        <end position="269"/>
    </location>
</feature>
<evidence type="ECO:0000256" key="1">
    <source>
        <dbReference type="SAM" id="MobiDB-lite"/>
    </source>
</evidence>
<feature type="compositionally biased region" description="Low complexity" evidence="1">
    <location>
        <begin position="140"/>
        <end position="156"/>
    </location>
</feature>
<reference evidence="2 3" key="1">
    <citation type="journal article" date="2014" name="PLoS Genet.">
        <title>Analysis of the Phlebiopsis gigantea genome, transcriptome and secretome provides insight into its pioneer colonization strategies of wood.</title>
        <authorList>
            <person name="Hori C."/>
            <person name="Ishida T."/>
            <person name="Igarashi K."/>
            <person name="Samejima M."/>
            <person name="Suzuki H."/>
            <person name="Master E."/>
            <person name="Ferreira P."/>
            <person name="Ruiz-Duenas F.J."/>
            <person name="Held B."/>
            <person name="Canessa P."/>
            <person name="Larrondo L.F."/>
            <person name="Schmoll M."/>
            <person name="Druzhinina I.S."/>
            <person name="Kubicek C.P."/>
            <person name="Gaskell J.A."/>
            <person name="Kersten P."/>
            <person name="St John F."/>
            <person name="Glasner J."/>
            <person name="Sabat G."/>
            <person name="Splinter BonDurant S."/>
            <person name="Syed K."/>
            <person name="Yadav J."/>
            <person name="Mgbeahuruike A.C."/>
            <person name="Kovalchuk A."/>
            <person name="Asiegbu F.O."/>
            <person name="Lackner G."/>
            <person name="Hoffmeister D."/>
            <person name="Rencoret J."/>
            <person name="Gutierrez A."/>
            <person name="Sun H."/>
            <person name="Lindquist E."/>
            <person name="Barry K."/>
            <person name="Riley R."/>
            <person name="Grigoriev I.V."/>
            <person name="Henrissat B."/>
            <person name="Kues U."/>
            <person name="Berka R.M."/>
            <person name="Martinez A.T."/>
            <person name="Covert S.F."/>
            <person name="Blanchette R.A."/>
            <person name="Cullen D."/>
        </authorList>
    </citation>
    <scope>NUCLEOTIDE SEQUENCE [LARGE SCALE GENOMIC DNA]</scope>
    <source>
        <strain evidence="2 3">11061_1 CR5-6</strain>
    </source>
</reference>